<name>A0A3N4R360_9ACTN</name>
<dbReference type="GO" id="GO:0008833">
    <property type="term" value="F:deoxyribonuclease IV (phage-T4-induced) activity"/>
    <property type="evidence" value="ECO:0007669"/>
    <property type="project" value="UniProtKB-UniRule"/>
</dbReference>
<dbReference type="GO" id="GO:0003677">
    <property type="term" value="F:DNA binding"/>
    <property type="evidence" value="ECO:0007669"/>
    <property type="project" value="InterPro"/>
</dbReference>
<keyword evidence="2 7" id="KW-0479">Metal-binding</keyword>
<proteinExistence type="inferred from homology"/>
<feature type="binding site" evidence="7">
    <location>
        <position position="194"/>
    </location>
    <ligand>
        <name>Zn(2+)</name>
        <dbReference type="ChEBI" id="CHEBI:29105"/>
        <label>3</label>
    </ligand>
</feature>
<feature type="binding site" evidence="7">
    <location>
        <position position="241"/>
    </location>
    <ligand>
        <name>Zn(2+)</name>
        <dbReference type="ChEBI" id="CHEBI:29105"/>
        <label>3</label>
    </ligand>
</feature>
<dbReference type="SMART" id="SM00518">
    <property type="entry name" value="AP2Ec"/>
    <property type="match status" value="1"/>
</dbReference>
<keyword evidence="6 7" id="KW-0234">DNA repair</keyword>
<evidence type="ECO:0000256" key="5">
    <source>
        <dbReference type="ARBA" id="ARBA00022833"/>
    </source>
</evidence>
<feature type="binding site" evidence="7">
    <location>
        <position position="191"/>
    </location>
    <ligand>
        <name>Zn(2+)</name>
        <dbReference type="ChEBI" id="CHEBI:29105"/>
        <label>2</label>
    </ligand>
</feature>
<comment type="similarity">
    <text evidence="1 7">Belongs to the AP endonuclease 2 family.</text>
</comment>
<feature type="binding site" evidence="7">
    <location>
        <position position="77"/>
    </location>
    <ligand>
        <name>Zn(2+)</name>
        <dbReference type="ChEBI" id="CHEBI:29105"/>
        <label>1</label>
    </ligand>
</feature>
<feature type="binding site" evidence="7">
    <location>
        <position position="228"/>
    </location>
    <ligand>
        <name>Zn(2+)</name>
        <dbReference type="ChEBI" id="CHEBI:29105"/>
        <label>2</label>
    </ligand>
</feature>
<reference evidence="10 11" key="1">
    <citation type="submission" date="2018-11" db="EMBL/GenBank/DDBJ databases">
        <title>Sequencing the genomes of 1000 actinobacteria strains.</title>
        <authorList>
            <person name="Klenk H.-P."/>
        </authorList>
    </citation>
    <scope>NUCLEOTIDE SEQUENCE [LARGE SCALE GENOMIC DNA]</scope>
    <source>
        <strain evidence="10 11">DSM 44781</strain>
    </source>
</reference>
<dbReference type="PANTHER" id="PTHR21445:SF0">
    <property type="entry name" value="APURINIC-APYRIMIDINIC ENDONUCLEASE"/>
    <property type="match status" value="1"/>
</dbReference>
<evidence type="ECO:0000256" key="3">
    <source>
        <dbReference type="ARBA" id="ARBA00022763"/>
    </source>
</evidence>
<evidence type="ECO:0000256" key="1">
    <source>
        <dbReference type="ARBA" id="ARBA00005340"/>
    </source>
</evidence>
<dbReference type="EC" id="3.1.21.2" evidence="7"/>
<dbReference type="NCBIfam" id="TIGR00587">
    <property type="entry name" value="nfo"/>
    <property type="match status" value="1"/>
</dbReference>
<feature type="binding site" evidence="7">
    <location>
        <position position="243"/>
    </location>
    <ligand>
        <name>Zn(2+)</name>
        <dbReference type="ChEBI" id="CHEBI:29105"/>
        <label>3</label>
    </ligand>
</feature>
<dbReference type="HAMAP" id="MF_00152">
    <property type="entry name" value="Nfo"/>
    <property type="match status" value="1"/>
</dbReference>
<evidence type="ECO:0000313" key="10">
    <source>
        <dbReference type="EMBL" id="RPE27612.1"/>
    </source>
</evidence>
<feature type="binding site" evidence="7">
    <location>
        <position position="117"/>
    </location>
    <ligand>
        <name>Zn(2+)</name>
        <dbReference type="ChEBI" id="CHEBI:29105"/>
        <label>1</label>
    </ligand>
</feature>
<keyword evidence="5 7" id="KW-0862">Zinc</keyword>
<comment type="caution">
    <text evidence="10">The sequence shown here is derived from an EMBL/GenBank/DDBJ whole genome shotgun (WGS) entry which is preliminary data.</text>
</comment>
<feature type="binding site" evidence="7">
    <location>
        <position position="157"/>
    </location>
    <ligand>
        <name>Zn(2+)</name>
        <dbReference type="ChEBI" id="CHEBI:29105"/>
        <label>1</label>
    </ligand>
</feature>
<evidence type="ECO:0000256" key="2">
    <source>
        <dbReference type="ARBA" id="ARBA00022723"/>
    </source>
</evidence>
<dbReference type="AlphaFoldDB" id="A0A3N4R360"/>
<comment type="function">
    <text evidence="7">Endonuclease IV plays a role in DNA repair. It cleaves phosphodiester bonds at apurinic or apyrimidinic (AP) sites, generating a 3'-hydroxyl group and a 5'-terminal sugar phosphate.</text>
</comment>
<dbReference type="Proteomes" id="UP000266906">
    <property type="component" value="Unassembled WGS sequence"/>
</dbReference>
<feature type="binding site" evidence="7">
    <location>
        <position position="157"/>
    </location>
    <ligand>
        <name>Zn(2+)</name>
        <dbReference type="ChEBI" id="CHEBI:29105"/>
        <label>2</label>
    </ligand>
</feature>
<sequence>MLLVMDPAPRNPIGAHVPVAGKGLVGTGLAYAEKVGAEAVQVFVANPRGWATPAGNPAHDLAFRAACTERGIPAYVHAPYLINFGSDSAATRERSAESLTHSLHRSAAIGALGTVVHTGSALCGTRAEALAQVRDQVLPILDGLDRYGADAPWLLLEPTAGQGSSLCSRMDDLAAYLDALDHHPLVGVCLDTCHAFAAGHDLAAPNGVEELFESLHRAVGPGRLQLIHANDSQDVAGARKDRHENIGAGHIGAAAFEALLAHPATADVPLIIETPDGRHDPARVEGARHAADIALLKQLRRPAPLHRPSPLHRSALLHRSAPPNHPSSPRPTDAPLDGTTPSAG</sequence>
<comment type="cofactor">
    <cofactor evidence="7">
        <name>Zn(2+)</name>
        <dbReference type="ChEBI" id="CHEBI:29105"/>
    </cofactor>
    <text evidence="7">Binds 3 Zn(2+) ions.</text>
</comment>
<feature type="binding site" evidence="7">
    <location>
        <position position="273"/>
    </location>
    <ligand>
        <name>Zn(2+)</name>
        <dbReference type="ChEBI" id="CHEBI:29105"/>
        <label>2</label>
    </ligand>
</feature>
<dbReference type="Gene3D" id="3.20.20.150">
    <property type="entry name" value="Divalent-metal-dependent TIM barrel enzymes"/>
    <property type="match status" value="1"/>
</dbReference>
<dbReference type="PROSITE" id="PS00729">
    <property type="entry name" value="AP_NUCLEASE_F2_1"/>
    <property type="match status" value="1"/>
</dbReference>
<dbReference type="InterPro" id="IPR001719">
    <property type="entry name" value="AP_endonuc_2"/>
</dbReference>
<dbReference type="GO" id="GO:0003906">
    <property type="term" value="F:DNA-(apurinic or apyrimidinic site) endonuclease activity"/>
    <property type="evidence" value="ECO:0007669"/>
    <property type="project" value="TreeGrafter"/>
</dbReference>
<accession>A0A3N4R360</accession>
<evidence type="ECO:0000256" key="4">
    <source>
        <dbReference type="ARBA" id="ARBA00022801"/>
    </source>
</evidence>
<dbReference type="EMBL" id="RKQG01000003">
    <property type="protein sequence ID" value="RPE27612.1"/>
    <property type="molecule type" value="Genomic_DNA"/>
</dbReference>
<dbReference type="GO" id="GO:0008270">
    <property type="term" value="F:zinc ion binding"/>
    <property type="evidence" value="ECO:0007669"/>
    <property type="project" value="UniProtKB-UniRule"/>
</dbReference>
<keyword evidence="7 10" id="KW-0255">Endonuclease</keyword>
<dbReference type="PROSITE" id="PS00731">
    <property type="entry name" value="AP_NUCLEASE_F2_3"/>
    <property type="match status" value="1"/>
</dbReference>
<gene>
    <name evidence="7" type="primary">nfo</name>
    <name evidence="10" type="ORF">EDD38_6896</name>
</gene>
<evidence type="ECO:0000259" key="9">
    <source>
        <dbReference type="Pfam" id="PF01261"/>
    </source>
</evidence>
<evidence type="ECO:0000256" key="7">
    <source>
        <dbReference type="HAMAP-Rule" id="MF_00152"/>
    </source>
</evidence>
<dbReference type="InterPro" id="IPR018246">
    <property type="entry name" value="AP_endonuc_F2_Zn_BS"/>
</dbReference>
<feature type="region of interest" description="Disordered" evidence="8">
    <location>
        <begin position="301"/>
        <end position="344"/>
    </location>
</feature>
<dbReference type="SUPFAM" id="SSF51658">
    <property type="entry name" value="Xylose isomerase-like"/>
    <property type="match status" value="1"/>
</dbReference>
<organism evidence="10 11">
    <name type="scientific">Kitasatospora cineracea</name>
    <dbReference type="NCBI Taxonomy" id="88074"/>
    <lineage>
        <taxon>Bacteria</taxon>
        <taxon>Bacillati</taxon>
        <taxon>Actinomycetota</taxon>
        <taxon>Actinomycetes</taxon>
        <taxon>Kitasatosporales</taxon>
        <taxon>Streptomycetaceae</taxon>
        <taxon>Kitasatospora</taxon>
    </lineage>
</organism>
<dbReference type="InterPro" id="IPR013022">
    <property type="entry name" value="Xyl_isomerase-like_TIM-brl"/>
</dbReference>
<keyword evidence="3 7" id="KW-0227">DNA damage</keyword>
<keyword evidence="4 7" id="KW-0378">Hydrolase</keyword>
<protein>
    <recommendedName>
        <fullName evidence="7">Probable endonuclease 4</fullName>
        <ecNumber evidence="7">3.1.21.2</ecNumber>
    </recommendedName>
    <alternativeName>
        <fullName evidence="7">Endodeoxyribonuclease IV</fullName>
    </alternativeName>
    <alternativeName>
        <fullName evidence="7">Endonuclease IV</fullName>
    </alternativeName>
</protein>
<evidence type="ECO:0000256" key="8">
    <source>
        <dbReference type="SAM" id="MobiDB-lite"/>
    </source>
</evidence>
<dbReference type="GO" id="GO:0008081">
    <property type="term" value="F:phosphoric diester hydrolase activity"/>
    <property type="evidence" value="ECO:0007669"/>
    <property type="project" value="TreeGrafter"/>
</dbReference>
<comment type="catalytic activity">
    <reaction evidence="7">
        <text>Endonucleolytic cleavage to 5'-phosphooligonucleotide end-products.</text>
        <dbReference type="EC" id="3.1.21.2"/>
    </reaction>
</comment>
<dbReference type="CDD" id="cd00019">
    <property type="entry name" value="AP2Ec"/>
    <property type="match status" value="1"/>
</dbReference>
<keyword evidence="11" id="KW-1185">Reference proteome</keyword>
<dbReference type="GO" id="GO:0006284">
    <property type="term" value="P:base-excision repair"/>
    <property type="evidence" value="ECO:0007669"/>
    <property type="project" value="TreeGrafter"/>
</dbReference>
<evidence type="ECO:0000313" key="11">
    <source>
        <dbReference type="Proteomes" id="UP000266906"/>
    </source>
</evidence>
<evidence type="ECO:0000256" key="6">
    <source>
        <dbReference type="ARBA" id="ARBA00023204"/>
    </source>
</evidence>
<dbReference type="PROSITE" id="PS00730">
    <property type="entry name" value="AP_NUCLEASE_F2_2"/>
    <property type="match status" value="1"/>
</dbReference>
<dbReference type="Pfam" id="PF01261">
    <property type="entry name" value="AP_endonuc_2"/>
    <property type="match status" value="1"/>
</dbReference>
<feature type="domain" description="Xylose isomerase-like TIM barrel" evidence="9">
    <location>
        <begin position="29"/>
        <end position="291"/>
    </location>
</feature>
<dbReference type="PROSITE" id="PS51432">
    <property type="entry name" value="AP_NUCLEASE_F2_4"/>
    <property type="match status" value="1"/>
</dbReference>
<dbReference type="PANTHER" id="PTHR21445">
    <property type="entry name" value="ENDONUCLEASE IV ENDODEOXYRIBONUCLEASE IV"/>
    <property type="match status" value="1"/>
</dbReference>
<keyword evidence="7" id="KW-0540">Nuclease</keyword>
<dbReference type="InterPro" id="IPR036237">
    <property type="entry name" value="Xyl_isomerase-like_sf"/>
</dbReference>